<gene>
    <name evidence="1" type="ordered locus">TPEGAU_0274a</name>
</gene>
<proteinExistence type="predicted"/>
<protein>
    <submittedName>
        <fullName evidence="1">Uncharacterized protein</fullName>
    </submittedName>
</protein>
<sequence>MHMPLCCGAQHTLAGEFKHRSLRAEYTVEKQEKDIPYVSHAPVPAQWMQCLSPGTASV</sequence>
<name>A0AAU8PGE5_TREPG</name>
<dbReference type="AlphaFoldDB" id="A0AAU8PGE5"/>
<dbReference type="KEGG" id="tpg:TPEGAU_0274a"/>
<evidence type="ECO:0000313" key="1">
    <source>
        <dbReference type="EMBL" id="AEZ59536.1"/>
    </source>
</evidence>
<evidence type="ECO:0000313" key="2">
    <source>
        <dbReference type="Proteomes" id="UP000008192"/>
    </source>
</evidence>
<organism evidence="1 2">
    <name type="scientific">Treponema pallidum subsp. pertenue (strain Gauthier)</name>
    <dbReference type="NCBI Taxonomy" id="491080"/>
    <lineage>
        <taxon>Bacteria</taxon>
        <taxon>Pseudomonadati</taxon>
        <taxon>Spirochaetota</taxon>
        <taxon>Spirochaetia</taxon>
        <taxon>Spirochaetales</taxon>
        <taxon>Treponemataceae</taxon>
        <taxon>Treponema</taxon>
    </lineage>
</organism>
<dbReference type="Proteomes" id="UP000008192">
    <property type="component" value="Chromosome"/>
</dbReference>
<accession>A0AAU8PGE5</accession>
<dbReference type="EMBL" id="CP002376">
    <property type="protein sequence ID" value="AEZ59536.1"/>
    <property type="molecule type" value="Genomic_DNA"/>
</dbReference>
<reference evidence="2" key="1">
    <citation type="journal article" date="2012" name="PLoS Negl. Trop. Dis.">
        <title>Whole genome sequences of three Treponema pallidum ssp. pertenue strains: yaws and syphilis treponemes differ in less than 0.2% of the genome sequence.</title>
        <authorList>
            <person name="Cejkova D."/>
            <person name="Zobanikova M."/>
            <person name="Chen L."/>
            <person name="Pospisilova P."/>
            <person name="Strouhal M."/>
            <person name="Qin X."/>
            <person name="Mikalova L."/>
            <person name="Norris S.J."/>
            <person name="Muzny D.M."/>
            <person name="Gibbs R.A."/>
            <person name="Fulton L.L."/>
            <person name="Sodergren E."/>
            <person name="Weinstock G.M."/>
            <person name="Smajs D."/>
        </authorList>
    </citation>
    <scope>NUCLEOTIDE SEQUENCE [LARGE SCALE GENOMIC DNA]</scope>
    <source>
        <strain evidence="2">Gauthier</strain>
    </source>
</reference>